<dbReference type="GO" id="GO:0005886">
    <property type="term" value="C:plasma membrane"/>
    <property type="evidence" value="ECO:0007669"/>
    <property type="project" value="TreeGrafter"/>
</dbReference>
<dbReference type="Pfam" id="PF01545">
    <property type="entry name" value="Cation_efflux"/>
    <property type="match status" value="1"/>
</dbReference>
<dbReference type="InterPro" id="IPR050291">
    <property type="entry name" value="CDF_Transporter"/>
</dbReference>
<dbReference type="GO" id="GO:0006882">
    <property type="term" value="P:intracellular zinc ion homeostasis"/>
    <property type="evidence" value="ECO:0007669"/>
    <property type="project" value="TreeGrafter"/>
</dbReference>
<protein>
    <submittedName>
        <fullName evidence="10">Cation diffusion facilitator family transporter</fullName>
    </submittedName>
</protein>
<dbReference type="SUPFAM" id="SSF160240">
    <property type="entry name" value="Cation efflux protein cytoplasmic domain-like"/>
    <property type="match status" value="1"/>
</dbReference>
<evidence type="ECO:0000259" key="9">
    <source>
        <dbReference type="Pfam" id="PF16916"/>
    </source>
</evidence>
<evidence type="ECO:0000256" key="1">
    <source>
        <dbReference type="ARBA" id="ARBA00004141"/>
    </source>
</evidence>
<evidence type="ECO:0000256" key="2">
    <source>
        <dbReference type="ARBA" id="ARBA00008114"/>
    </source>
</evidence>
<name>A0A0G0GK58_9BACT</name>
<dbReference type="Proteomes" id="UP000034701">
    <property type="component" value="Unassembled WGS sequence"/>
</dbReference>
<dbReference type="PATRIC" id="fig|1618729.3.peg.527"/>
<dbReference type="InterPro" id="IPR058533">
    <property type="entry name" value="Cation_efflux_TM"/>
</dbReference>
<sequence>MDFKETKRVLLLVLALNLVVAGAKILLGFFSGALSILSDGIHSLFDGMTNVVGYIGIKIAEKPADESHPYGHRKYEAIASQVILIFLIITAWEIIGSVFERIFSSSAIQPEINLFTFLILFLCVVIDAFTARYEYKKGEELKSTILKADALHTKSHYVTTGAVILGALLIKIGLPAIVDSIVAFFVVAFVIKLAFEIFKETSAVLSDKALLNIEKIKKIVESVAGVKSCHKIRTRGDANHVFLDIHIIVAPDIFLGEAHDICHKVCRQLQKEIPEIKDITVHPEP</sequence>
<evidence type="ECO:0000313" key="11">
    <source>
        <dbReference type="Proteomes" id="UP000034701"/>
    </source>
</evidence>
<reference evidence="10 11" key="1">
    <citation type="journal article" date="2015" name="Nature">
        <title>rRNA introns, odd ribosomes, and small enigmatic genomes across a large radiation of phyla.</title>
        <authorList>
            <person name="Brown C.T."/>
            <person name="Hug L.A."/>
            <person name="Thomas B.C."/>
            <person name="Sharon I."/>
            <person name="Castelle C.J."/>
            <person name="Singh A."/>
            <person name="Wilkins M.J."/>
            <person name="Williams K.H."/>
            <person name="Banfield J.F."/>
        </authorList>
    </citation>
    <scope>NUCLEOTIDE SEQUENCE [LARGE SCALE GENOMIC DNA]</scope>
</reference>
<gene>
    <name evidence="10" type="ORF">US45_C0047G0009</name>
</gene>
<dbReference type="Gene3D" id="1.20.1510.10">
    <property type="entry name" value="Cation efflux protein transmembrane domain"/>
    <property type="match status" value="1"/>
</dbReference>
<dbReference type="GO" id="GO:0015093">
    <property type="term" value="F:ferrous iron transmembrane transporter activity"/>
    <property type="evidence" value="ECO:0007669"/>
    <property type="project" value="TreeGrafter"/>
</dbReference>
<keyword evidence="5 7" id="KW-1133">Transmembrane helix</keyword>
<dbReference type="InterPro" id="IPR027469">
    <property type="entry name" value="Cation_efflux_TMD_sf"/>
</dbReference>
<keyword evidence="3" id="KW-0813">Transport</keyword>
<evidence type="ECO:0000256" key="7">
    <source>
        <dbReference type="SAM" id="Phobius"/>
    </source>
</evidence>
<dbReference type="AlphaFoldDB" id="A0A0G0GK58"/>
<keyword evidence="4 7" id="KW-0812">Transmembrane</keyword>
<organism evidence="10 11">
    <name type="scientific">Candidatus Nomurabacteria bacterium GW2011_GWA1_37_20</name>
    <dbReference type="NCBI Taxonomy" id="1618729"/>
    <lineage>
        <taxon>Bacteria</taxon>
        <taxon>Candidatus Nomuraibacteriota</taxon>
    </lineage>
</organism>
<dbReference type="EMBL" id="LBTA01000047">
    <property type="protein sequence ID" value="KKQ30342.1"/>
    <property type="molecule type" value="Genomic_DNA"/>
</dbReference>
<proteinExistence type="inferred from homology"/>
<dbReference type="Gene3D" id="3.30.70.1350">
    <property type="entry name" value="Cation efflux protein, cytoplasmic domain"/>
    <property type="match status" value="1"/>
</dbReference>
<feature type="domain" description="Cation efflux protein transmembrane" evidence="8">
    <location>
        <begin position="10"/>
        <end position="205"/>
    </location>
</feature>
<comment type="similarity">
    <text evidence="2">Belongs to the cation diffusion facilitator (CDF) transporter (TC 2.A.4) family.</text>
</comment>
<accession>A0A0G0GK58</accession>
<feature type="transmembrane region" description="Helical" evidence="7">
    <location>
        <begin position="9"/>
        <end position="34"/>
    </location>
</feature>
<dbReference type="Pfam" id="PF16916">
    <property type="entry name" value="ZT_dimer"/>
    <property type="match status" value="1"/>
</dbReference>
<comment type="caution">
    <text evidence="10">The sequence shown here is derived from an EMBL/GenBank/DDBJ whole genome shotgun (WGS) entry which is preliminary data.</text>
</comment>
<dbReference type="NCBIfam" id="TIGR01297">
    <property type="entry name" value="CDF"/>
    <property type="match status" value="1"/>
</dbReference>
<keyword evidence="6 7" id="KW-0472">Membrane</keyword>
<dbReference type="PANTHER" id="PTHR43840:SF15">
    <property type="entry name" value="MITOCHONDRIAL METAL TRANSPORTER 1-RELATED"/>
    <property type="match status" value="1"/>
</dbReference>
<dbReference type="PANTHER" id="PTHR43840">
    <property type="entry name" value="MITOCHONDRIAL METAL TRANSPORTER 1-RELATED"/>
    <property type="match status" value="1"/>
</dbReference>
<comment type="subcellular location">
    <subcellularLocation>
        <location evidence="1">Membrane</location>
        <topology evidence="1">Multi-pass membrane protein</topology>
    </subcellularLocation>
</comment>
<evidence type="ECO:0000313" key="10">
    <source>
        <dbReference type="EMBL" id="KKQ30342.1"/>
    </source>
</evidence>
<feature type="domain" description="Cation efflux protein cytoplasmic" evidence="9">
    <location>
        <begin position="212"/>
        <end position="285"/>
    </location>
</feature>
<dbReference type="InterPro" id="IPR027470">
    <property type="entry name" value="Cation_efflux_CTD"/>
</dbReference>
<dbReference type="InterPro" id="IPR002524">
    <property type="entry name" value="Cation_efflux"/>
</dbReference>
<feature type="transmembrane region" description="Helical" evidence="7">
    <location>
        <begin position="115"/>
        <end position="135"/>
    </location>
</feature>
<feature type="transmembrane region" description="Helical" evidence="7">
    <location>
        <begin position="77"/>
        <end position="95"/>
    </location>
</feature>
<evidence type="ECO:0000259" key="8">
    <source>
        <dbReference type="Pfam" id="PF01545"/>
    </source>
</evidence>
<dbReference type="InterPro" id="IPR036837">
    <property type="entry name" value="Cation_efflux_CTD_sf"/>
</dbReference>
<dbReference type="GO" id="GO:0015341">
    <property type="term" value="F:zinc efflux antiporter activity"/>
    <property type="evidence" value="ECO:0007669"/>
    <property type="project" value="TreeGrafter"/>
</dbReference>
<evidence type="ECO:0000256" key="3">
    <source>
        <dbReference type="ARBA" id="ARBA00022448"/>
    </source>
</evidence>
<evidence type="ECO:0000256" key="4">
    <source>
        <dbReference type="ARBA" id="ARBA00022692"/>
    </source>
</evidence>
<evidence type="ECO:0000256" key="5">
    <source>
        <dbReference type="ARBA" id="ARBA00022989"/>
    </source>
</evidence>
<evidence type="ECO:0000256" key="6">
    <source>
        <dbReference type="ARBA" id="ARBA00023136"/>
    </source>
</evidence>
<dbReference type="SUPFAM" id="SSF161111">
    <property type="entry name" value="Cation efflux protein transmembrane domain-like"/>
    <property type="match status" value="1"/>
</dbReference>
<dbReference type="GO" id="GO:0015086">
    <property type="term" value="F:cadmium ion transmembrane transporter activity"/>
    <property type="evidence" value="ECO:0007669"/>
    <property type="project" value="TreeGrafter"/>
</dbReference>
<feature type="transmembrane region" description="Helical" evidence="7">
    <location>
        <begin position="180"/>
        <end position="198"/>
    </location>
</feature>